<dbReference type="EnsemblProtists" id="EOD03819">
    <property type="protein sequence ID" value="EOD03819"/>
    <property type="gene ID" value="EMIHUDRAFT_121748"/>
</dbReference>
<dbReference type="Pfam" id="PF04488">
    <property type="entry name" value="Gly_transf_sug"/>
    <property type="match status" value="1"/>
</dbReference>
<evidence type="ECO:0000256" key="1">
    <source>
        <dbReference type="ARBA" id="ARBA00022679"/>
    </source>
</evidence>
<dbReference type="GeneID" id="17249963"/>
<dbReference type="GO" id="GO:0016020">
    <property type="term" value="C:membrane"/>
    <property type="evidence" value="ECO:0007669"/>
    <property type="project" value="GOC"/>
</dbReference>
<evidence type="ECO:0000313" key="3">
    <source>
        <dbReference type="Proteomes" id="UP000013827"/>
    </source>
</evidence>
<dbReference type="KEGG" id="ehx:EMIHUDRAFT_121748"/>
<dbReference type="GO" id="GO:0051999">
    <property type="term" value="P:mannosyl-inositol phosphorylceramide biosynthetic process"/>
    <property type="evidence" value="ECO:0007669"/>
    <property type="project" value="TreeGrafter"/>
</dbReference>
<evidence type="ECO:0000313" key="2">
    <source>
        <dbReference type="EnsemblProtists" id="EOD03819"/>
    </source>
</evidence>
<organism evidence="2 3">
    <name type="scientific">Emiliania huxleyi (strain CCMP1516)</name>
    <dbReference type="NCBI Taxonomy" id="280463"/>
    <lineage>
        <taxon>Eukaryota</taxon>
        <taxon>Haptista</taxon>
        <taxon>Haptophyta</taxon>
        <taxon>Prymnesiophyceae</taxon>
        <taxon>Isochrysidales</taxon>
        <taxon>Noelaerhabdaceae</taxon>
        <taxon>Emiliania</taxon>
    </lineage>
</organism>
<reference evidence="3" key="1">
    <citation type="journal article" date="2013" name="Nature">
        <title>Pan genome of the phytoplankton Emiliania underpins its global distribution.</title>
        <authorList>
            <person name="Read B.A."/>
            <person name="Kegel J."/>
            <person name="Klute M.J."/>
            <person name="Kuo A."/>
            <person name="Lefebvre S.C."/>
            <person name="Maumus F."/>
            <person name="Mayer C."/>
            <person name="Miller J."/>
            <person name="Monier A."/>
            <person name="Salamov A."/>
            <person name="Young J."/>
            <person name="Aguilar M."/>
            <person name="Claverie J.M."/>
            <person name="Frickenhaus S."/>
            <person name="Gonzalez K."/>
            <person name="Herman E.K."/>
            <person name="Lin Y.C."/>
            <person name="Napier J."/>
            <person name="Ogata H."/>
            <person name="Sarno A.F."/>
            <person name="Shmutz J."/>
            <person name="Schroeder D."/>
            <person name="de Vargas C."/>
            <person name="Verret F."/>
            <person name="von Dassow P."/>
            <person name="Valentin K."/>
            <person name="Van de Peer Y."/>
            <person name="Wheeler G."/>
            <person name="Dacks J.B."/>
            <person name="Delwiche C.F."/>
            <person name="Dyhrman S.T."/>
            <person name="Glockner G."/>
            <person name="John U."/>
            <person name="Richards T."/>
            <person name="Worden A.Z."/>
            <person name="Zhang X."/>
            <person name="Grigoriev I.V."/>
            <person name="Allen A.E."/>
            <person name="Bidle K."/>
            <person name="Borodovsky M."/>
            <person name="Bowler C."/>
            <person name="Brownlee C."/>
            <person name="Cock J.M."/>
            <person name="Elias M."/>
            <person name="Gladyshev V.N."/>
            <person name="Groth M."/>
            <person name="Guda C."/>
            <person name="Hadaegh A."/>
            <person name="Iglesias-Rodriguez M.D."/>
            <person name="Jenkins J."/>
            <person name="Jones B.M."/>
            <person name="Lawson T."/>
            <person name="Leese F."/>
            <person name="Lindquist E."/>
            <person name="Lobanov A."/>
            <person name="Lomsadze A."/>
            <person name="Malik S.B."/>
            <person name="Marsh M.E."/>
            <person name="Mackinder L."/>
            <person name="Mock T."/>
            <person name="Mueller-Roeber B."/>
            <person name="Pagarete A."/>
            <person name="Parker M."/>
            <person name="Probert I."/>
            <person name="Quesneville H."/>
            <person name="Raines C."/>
            <person name="Rensing S.A."/>
            <person name="Riano-Pachon D.M."/>
            <person name="Richier S."/>
            <person name="Rokitta S."/>
            <person name="Shiraiwa Y."/>
            <person name="Soanes D.M."/>
            <person name="van der Giezen M."/>
            <person name="Wahlund T.M."/>
            <person name="Williams B."/>
            <person name="Wilson W."/>
            <person name="Wolfe G."/>
            <person name="Wurch L.L."/>
        </authorList>
    </citation>
    <scope>NUCLEOTIDE SEQUENCE</scope>
</reference>
<dbReference type="AlphaFoldDB" id="A0A0D3HXT4"/>
<keyword evidence="3" id="KW-1185">Reference proteome</keyword>
<keyword evidence="1" id="KW-0808">Transferase</keyword>
<dbReference type="Gene3D" id="3.90.550.20">
    <property type="match status" value="1"/>
</dbReference>
<dbReference type="HOGENOM" id="CLU_065473_0_0_1"/>
<protein>
    <submittedName>
        <fullName evidence="2">Uncharacterized protein</fullName>
    </submittedName>
</protein>
<dbReference type="SUPFAM" id="SSF53448">
    <property type="entry name" value="Nucleotide-diphospho-sugar transferases"/>
    <property type="match status" value="1"/>
</dbReference>
<dbReference type="PaxDb" id="2903-EOD03819"/>
<dbReference type="Proteomes" id="UP000013827">
    <property type="component" value="Unassembled WGS sequence"/>
</dbReference>
<dbReference type="RefSeq" id="XP_005756248.1">
    <property type="nucleotide sequence ID" value="XM_005756191.1"/>
</dbReference>
<dbReference type="InterPro" id="IPR051706">
    <property type="entry name" value="Glycosyltransferase_domain"/>
</dbReference>
<dbReference type="InterPro" id="IPR029044">
    <property type="entry name" value="Nucleotide-diphossugar_trans"/>
</dbReference>
<dbReference type="InterPro" id="IPR007577">
    <property type="entry name" value="GlycoTrfase_DXD_sugar-bd_CS"/>
</dbReference>
<name>A0A0D3HXT4_EMIH1</name>
<accession>A0A0D3HXT4</accession>
<dbReference type="GO" id="GO:0000030">
    <property type="term" value="F:mannosyltransferase activity"/>
    <property type="evidence" value="ECO:0007669"/>
    <property type="project" value="TreeGrafter"/>
</dbReference>
<reference evidence="2" key="2">
    <citation type="submission" date="2024-10" db="UniProtKB">
        <authorList>
            <consortium name="EnsemblProtists"/>
        </authorList>
    </citation>
    <scope>IDENTIFICATION</scope>
</reference>
<dbReference type="PANTHER" id="PTHR32385:SF15">
    <property type="entry name" value="INOSITOL PHOSPHOCERAMIDE MANNOSYLTRANSFERASE 1"/>
    <property type="match status" value="1"/>
</dbReference>
<proteinExistence type="predicted"/>
<dbReference type="PANTHER" id="PTHR32385">
    <property type="entry name" value="MANNOSYL PHOSPHORYLINOSITOL CERAMIDE SYNTHASE"/>
    <property type="match status" value="1"/>
</dbReference>
<sequence length="362" mass="40550">MNVPPRKTYILQATIRVDQWPNPVVYRSAPTNASHPAHARTNKLLPTSWTTTLFTHDQLDAYFENHHNQRLRKCYASLRPWAYRADLFRLAILHDRGGIWMDFTTELLRPLDVLLPSGASLGLVRERPGFGMDYGVFNAFLAVREPRHPFFAAALERSVTVCLARDYGSTPWSITGPELLGRVARDAPRLVRDVTWLRHAPEGGAIETTGERGHKRVAITKHSDIRRFIPLSNAYIGMWKSRTVFRHSKPDPAVSTGGLCGSLRLALSSGRALRVGPAGGPELLGRVARDAPRLVRDVTWLRHAPEGGAIETTGERGHKRVAITKHSDIRRFIPLSNAYIGMWKSRTVFRHSKSKGGLGIRS</sequence>